<proteinExistence type="inferred from homology"/>
<name>A0A545AGX6_9ACTN</name>
<dbReference type="RefSeq" id="WP_142709684.1">
    <property type="nucleotide sequence ID" value="NZ_VIRS01000052.1"/>
</dbReference>
<dbReference type="InterPro" id="IPR002645">
    <property type="entry name" value="STAS_dom"/>
</dbReference>
<dbReference type="PROSITE" id="PS50801">
    <property type="entry name" value="STAS"/>
    <property type="match status" value="1"/>
</dbReference>
<dbReference type="AlphaFoldDB" id="A0A545AGX6"/>
<evidence type="ECO:0000256" key="1">
    <source>
        <dbReference type="ARBA" id="ARBA00009013"/>
    </source>
</evidence>
<feature type="domain" description="STAS" evidence="3">
    <location>
        <begin position="38"/>
        <end position="140"/>
    </location>
</feature>
<dbReference type="InterPro" id="IPR003658">
    <property type="entry name" value="Anti-sigma_ant"/>
</dbReference>
<dbReference type="OrthoDB" id="3576811at2"/>
<evidence type="ECO:0000256" key="2">
    <source>
        <dbReference type="RuleBase" id="RU003749"/>
    </source>
</evidence>
<dbReference type="Pfam" id="PF01740">
    <property type="entry name" value="STAS"/>
    <property type="match status" value="1"/>
</dbReference>
<dbReference type="NCBIfam" id="TIGR00377">
    <property type="entry name" value="ant_ant_sig"/>
    <property type="match status" value="1"/>
</dbReference>
<keyword evidence="5" id="KW-1185">Reference proteome</keyword>
<dbReference type="InParanoid" id="A0A545AGX6"/>
<dbReference type="Gene3D" id="3.30.750.24">
    <property type="entry name" value="STAS domain"/>
    <property type="match status" value="1"/>
</dbReference>
<dbReference type="PANTHER" id="PTHR33495">
    <property type="entry name" value="ANTI-SIGMA FACTOR ANTAGONIST TM_1081-RELATED-RELATED"/>
    <property type="match status" value="1"/>
</dbReference>
<sequence>MVDPAGSAAPERNGAATGALGDATDAVLSVEQVPPSDDGRQVVRVGGEIDMLTAPRLRDALTPVVAVPGSDVVLDLDAVTFLGSNGLGVLVELSQQAEAVGTKFRLVCANRTVSRPLTLTGLDQVLDFYESVSDLPPAGH</sequence>
<dbReference type="PANTHER" id="PTHR33495:SF2">
    <property type="entry name" value="ANTI-SIGMA FACTOR ANTAGONIST TM_1081-RELATED"/>
    <property type="match status" value="1"/>
</dbReference>
<comment type="caution">
    <text evidence="4">The sequence shown here is derived from an EMBL/GenBank/DDBJ whole genome shotgun (WGS) entry which is preliminary data.</text>
</comment>
<gene>
    <name evidence="4" type="ORF">FL583_37595</name>
</gene>
<dbReference type="CDD" id="cd07043">
    <property type="entry name" value="STAS_anti-anti-sigma_factors"/>
    <property type="match status" value="1"/>
</dbReference>
<evidence type="ECO:0000313" key="4">
    <source>
        <dbReference type="EMBL" id="TQS39925.1"/>
    </source>
</evidence>
<dbReference type="SUPFAM" id="SSF52091">
    <property type="entry name" value="SpoIIaa-like"/>
    <property type="match status" value="1"/>
</dbReference>
<dbReference type="Proteomes" id="UP000317982">
    <property type="component" value="Unassembled WGS sequence"/>
</dbReference>
<accession>A0A545AGX6</accession>
<comment type="similarity">
    <text evidence="1 2">Belongs to the anti-sigma-factor antagonist family.</text>
</comment>
<evidence type="ECO:0000313" key="5">
    <source>
        <dbReference type="Proteomes" id="UP000317982"/>
    </source>
</evidence>
<dbReference type="GO" id="GO:0043856">
    <property type="term" value="F:anti-sigma factor antagonist activity"/>
    <property type="evidence" value="ECO:0007669"/>
    <property type="project" value="InterPro"/>
</dbReference>
<organism evidence="4 5">
    <name type="scientific">Cryptosporangium phraense</name>
    <dbReference type="NCBI Taxonomy" id="2593070"/>
    <lineage>
        <taxon>Bacteria</taxon>
        <taxon>Bacillati</taxon>
        <taxon>Actinomycetota</taxon>
        <taxon>Actinomycetes</taxon>
        <taxon>Cryptosporangiales</taxon>
        <taxon>Cryptosporangiaceae</taxon>
        <taxon>Cryptosporangium</taxon>
    </lineage>
</organism>
<dbReference type="EMBL" id="VIRS01000052">
    <property type="protein sequence ID" value="TQS39925.1"/>
    <property type="molecule type" value="Genomic_DNA"/>
</dbReference>
<evidence type="ECO:0000259" key="3">
    <source>
        <dbReference type="PROSITE" id="PS50801"/>
    </source>
</evidence>
<dbReference type="InterPro" id="IPR036513">
    <property type="entry name" value="STAS_dom_sf"/>
</dbReference>
<protein>
    <recommendedName>
        <fullName evidence="2">Anti-sigma factor antagonist</fullName>
    </recommendedName>
</protein>
<reference evidence="4 5" key="1">
    <citation type="submission" date="2019-07" db="EMBL/GenBank/DDBJ databases">
        <title>Cryptosporangium phraense sp. nov., isolated from plant litter.</title>
        <authorList>
            <person name="Suriyachadkun C."/>
        </authorList>
    </citation>
    <scope>NUCLEOTIDE SEQUENCE [LARGE SCALE GENOMIC DNA]</scope>
    <source>
        <strain evidence="4 5">A-T 5661</strain>
    </source>
</reference>